<sequence length="268" mass="28671">MKLAATVLLSTLLSASAFNFPLQATKAVKGTKAVKSKAVGGQSPSAAAWAAAQPSVALPFATSPATLDGSMLGDVGFDPWGFSTTPVGPWILGKDQYKISGLDWYREAELIHGRIAQVAVLGFLGPELFGTLPGNDWTGLDAYSNTNPLAAFNQVPGLALLQIFAFMSFLEIKRLNYIKDEGTNYMPGDLRIGQGSGRWNPFNLNYSPEEYEEKRLQELKHCRLAMIGVFGLAAQANASGMGVLEQIGGGLVIPDYVSKAGYFFPEGI</sequence>
<dbReference type="GO" id="GO:0016168">
    <property type="term" value="F:chlorophyll binding"/>
    <property type="evidence" value="ECO:0007669"/>
    <property type="project" value="UniProtKB-KW"/>
</dbReference>
<gene>
    <name evidence="9" type="ORF">TrRE_jg7187</name>
</gene>
<feature type="binding site" evidence="7">
    <location>
        <position position="109"/>
    </location>
    <ligand>
        <name>chlorophyll a</name>
        <dbReference type="ChEBI" id="CHEBI:58416"/>
        <label>1</label>
    </ligand>
</feature>
<keyword evidence="8" id="KW-0732">Signal</keyword>
<dbReference type="Proteomes" id="UP001165082">
    <property type="component" value="Unassembled WGS sequence"/>
</dbReference>
<evidence type="ECO:0000256" key="4">
    <source>
        <dbReference type="ARBA" id="ARBA00022528"/>
    </source>
</evidence>
<reference evidence="9" key="1">
    <citation type="submission" date="2022-07" db="EMBL/GenBank/DDBJ databases">
        <title>Genome analysis of Parmales, a sister group of diatoms, reveals the evolutionary specialization of diatoms from phago-mixotrophs to photoautotrophs.</title>
        <authorList>
            <person name="Ban H."/>
            <person name="Sato S."/>
            <person name="Yoshikawa S."/>
            <person name="Kazumasa Y."/>
            <person name="Nakamura Y."/>
            <person name="Ichinomiya M."/>
            <person name="Saitoh K."/>
            <person name="Sato N."/>
            <person name="Blanc-Mathieu R."/>
            <person name="Endo H."/>
            <person name="Kuwata A."/>
            <person name="Ogata H."/>
        </authorList>
    </citation>
    <scope>NUCLEOTIDE SEQUENCE</scope>
</reference>
<feature type="binding site" evidence="7">
    <location>
        <position position="218"/>
    </location>
    <ligand>
        <name>chlorophyll a</name>
        <dbReference type="ChEBI" id="CHEBI:58416"/>
        <label>1</label>
    </ligand>
</feature>
<comment type="subcellular location">
    <subcellularLocation>
        <location evidence="2">Plastid</location>
        <location evidence="2">Chloroplast</location>
    </subcellularLocation>
</comment>
<accession>A0A9W6ZPG8</accession>
<keyword evidence="10" id="KW-1185">Reference proteome</keyword>
<feature type="binding site" evidence="7">
    <location>
        <position position="235"/>
    </location>
    <ligand>
        <name>chlorophyll a</name>
        <dbReference type="ChEBI" id="CHEBI:58416"/>
        <label>1</label>
    </ligand>
</feature>
<dbReference type="AlphaFoldDB" id="A0A9W6ZPG8"/>
<protein>
    <recommendedName>
        <fullName evidence="11">Chlorophyll a-b binding protein, chloroplastic</fullName>
    </recommendedName>
</protein>
<evidence type="ECO:0008006" key="11">
    <source>
        <dbReference type="Google" id="ProtNLM"/>
    </source>
</evidence>
<dbReference type="PANTHER" id="PTHR21649">
    <property type="entry name" value="CHLOROPHYLL A/B BINDING PROTEIN"/>
    <property type="match status" value="1"/>
</dbReference>
<feature type="chain" id="PRO_5040947174" description="Chlorophyll a-b binding protein, chloroplastic" evidence="8">
    <location>
        <begin position="18"/>
        <end position="268"/>
    </location>
</feature>
<evidence type="ECO:0000256" key="2">
    <source>
        <dbReference type="ARBA" id="ARBA00004229"/>
    </source>
</evidence>
<dbReference type="Pfam" id="PF00504">
    <property type="entry name" value="Chloroa_b-bind"/>
    <property type="match status" value="1"/>
</dbReference>
<evidence type="ECO:0000256" key="1">
    <source>
        <dbReference type="ARBA" id="ARBA00004022"/>
    </source>
</evidence>
<feature type="signal peptide" evidence="8">
    <location>
        <begin position="1"/>
        <end position="17"/>
    </location>
</feature>
<evidence type="ECO:0000256" key="3">
    <source>
        <dbReference type="ARBA" id="ARBA00005933"/>
    </source>
</evidence>
<keyword evidence="4" id="KW-0150">Chloroplast</keyword>
<comment type="similarity">
    <text evidence="3">Belongs to the fucoxanthin chlorophyll protein family.</text>
</comment>
<dbReference type="Gene3D" id="1.10.3460.10">
    <property type="entry name" value="Chlorophyll a/b binding protein domain"/>
    <property type="match status" value="1"/>
</dbReference>
<evidence type="ECO:0000256" key="6">
    <source>
        <dbReference type="ARBA" id="ARBA00022640"/>
    </source>
</evidence>
<keyword evidence="7" id="KW-0157">Chromophore</keyword>
<proteinExistence type="inferred from homology"/>
<keyword evidence="6" id="KW-0934">Plastid</keyword>
<evidence type="ECO:0000313" key="10">
    <source>
        <dbReference type="Proteomes" id="UP001165082"/>
    </source>
</evidence>
<dbReference type="OrthoDB" id="423598at2759"/>
<dbReference type="InterPro" id="IPR022796">
    <property type="entry name" value="Chloroa_b-bind"/>
</dbReference>
<evidence type="ECO:0000256" key="7">
    <source>
        <dbReference type="PIRSR" id="PIRSR601344-1"/>
    </source>
</evidence>
<comment type="function">
    <text evidence="1">The light-harvesting complex (LHC) functions as a light receptor, it captures and delivers excitation energy to photosystems with which it is closely associated. Energy is transferred from the carotenoid and chlorophyll C (or B) to chlorophyll A and the photosynthetic reaction centers where it is used to synthesize ATP and reducing power.</text>
</comment>
<feature type="binding site" evidence="7">
    <location>
        <position position="83"/>
    </location>
    <ligand>
        <name>chlorophyll a</name>
        <dbReference type="ChEBI" id="CHEBI:58416"/>
        <label>1</label>
    </ligand>
</feature>
<name>A0A9W6ZPG8_9STRA</name>
<evidence type="ECO:0000256" key="8">
    <source>
        <dbReference type="SAM" id="SignalP"/>
    </source>
</evidence>
<evidence type="ECO:0000256" key="5">
    <source>
        <dbReference type="ARBA" id="ARBA00022531"/>
    </source>
</evidence>
<dbReference type="GO" id="GO:0009765">
    <property type="term" value="P:photosynthesis, light harvesting"/>
    <property type="evidence" value="ECO:0007669"/>
    <property type="project" value="InterPro"/>
</dbReference>
<dbReference type="GO" id="GO:0009507">
    <property type="term" value="C:chloroplast"/>
    <property type="evidence" value="ECO:0007669"/>
    <property type="project" value="UniProtKB-SubCell"/>
</dbReference>
<feature type="binding site" evidence="7">
    <location>
        <position position="223"/>
    </location>
    <ligand>
        <name>chlorophyll a</name>
        <dbReference type="ChEBI" id="CHEBI:58416"/>
        <label>1</label>
    </ligand>
</feature>
<feature type="binding site" evidence="7">
    <location>
        <position position="112"/>
    </location>
    <ligand>
        <name>chlorophyll a</name>
        <dbReference type="ChEBI" id="CHEBI:58416"/>
        <label>1</label>
    </ligand>
</feature>
<dbReference type="GO" id="GO:0016020">
    <property type="term" value="C:membrane"/>
    <property type="evidence" value="ECO:0007669"/>
    <property type="project" value="InterPro"/>
</dbReference>
<organism evidence="9 10">
    <name type="scientific">Triparma retinervis</name>
    <dbReference type="NCBI Taxonomy" id="2557542"/>
    <lineage>
        <taxon>Eukaryota</taxon>
        <taxon>Sar</taxon>
        <taxon>Stramenopiles</taxon>
        <taxon>Ochrophyta</taxon>
        <taxon>Bolidophyceae</taxon>
        <taxon>Parmales</taxon>
        <taxon>Triparmaceae</taxon>
        <taxon>Triparma</taxon>
    </lineage>
</organism>
<dbReference type="SUPFAM" id="SSF103511">
    <property type="entry name" value="Chlorophyll a-b binding protein"/>
    <property type="match status" value="1"/>
</dbReference>
<keyword evidence="5" id="KW-0602">Photosynthesis</keyword>
<dbReference type="InterPro" id="IPR001344">
    <property type="entry name" value="Chloro_AB-bd_pln"/>
</dbReference>
<feature type="binding site" description="axial binding residue" evidence="7">
    <location>
        <position position="114"/>
    </location>
    <ligand>
        <name>chlorophyll b</name>
        <dbReference type="ChEBI" id="CHEBI:61721"/>
        <label>1</label>
    </ligand>
    <ligandPart>
        <name>Mg</name>
        <dbReference type="ChEBI" id="CHEBI:25107"/>
    </ligandPart>
</feature>
<comment type="caution">
    <text evidence="9">The sequence shown here is derived from an EMBL/GenBank/DDBJ whole genome shotgun (WGS) entry which is preliminary data.</text>
</comment>
<evidence type="ECO:0000313" key="9">
    <source>
        <dbReference type="EMBL" id="GMH53955.1"/>
    </source>
</evidence>
<keyword evidence="7" id="KW-0148">Chlorophyll</keyword>
<dbReference type="EMBL" id="BRXZ01000789">
    <property type="protein sequence ID" value="GMH53955.1"/>
    <property type="molecule type" value="Genomic_DNA"/>
</dbReference>